<comment type="caution">
    <text evidence="1">The sequence shown here is derived from an EMBL/GenBank/DDBJ whole genome shotgun (WGS) entry which is preliminary data.</text>
</comment>
<sequence length="26" mass="3022">MTDNSDAMDLEGGIFKQRSVKRSWIH</sequence>
<dbReference type="EMBL" id="NWSY01000018">
    <property type="protein sequence ID" value="PDT21384.1"/>
    <property type="molecule type" value="Genomic_DNA"/>
</dbReference>
<keyword evidence="2" id="KW-1185">Reference proteome</keyword>
<protein>
    <submittedName>
        <fullName evidence="1">Uncharacterized protein</fullName>
    </submittedName>
</protein>
<dbReference type="Proteomes" id="UP000219914">
    <property type="component" value="Unassembled WGS sequence"/>
</dbReference>
<name>A0ABX4JMW3_9HYPH</name>
<gene>
    <name evidence="1" type="ORF">CO674_22575</name>
</gene>
<proteinExistence type="predicted"/>
<evidence type="ECO:0000313" key="1">
    <source>
        <dbReference type="EMBL" id="PDT21384.1"/>
    </source>
</evidence>
<reference evidence="1 2" key="1">
    <citation type="submission" date="2017-09" db="EMBL/GenBank/DDBJ databases">
        <title>Comparative genomics of rhizobia isolated from Phaseolus vulgaris in China.</title>
        <authorList>
            <person name="Tong W."/>
        </authorList>
    </citation>
    <scope>NUCLEOTIDE SEQUENCE [LARGE SCALE GENOMIC DNA]</scope>
    <source>
        <strain evidence="1 2">FH14</strain>
    </source>
</reference>
<evidence type="ECO:0000313" key="2">
    <source>
        <dbReference type="Proteomes" id="UP000219914"/>
    </source>
</evidence>
<accession>A0ABX4JMW3</accession>
<organism evidence="1 2">
    <name type="scientific">Rhizobium hidalgonense</name>
    <dbReference type="NCBI Taxonomy" id="1538159"/>
    <lineage>
        <taxon>Bacteria</taxon>
        <taxon>Pseudomonadati</taxon>
        <taxon>Pseudomonadota</taxon>
        <taxon>Alphaproteobacteria</taxon>
        <taxon>Hyphomicrobiales</taxon>
        <taxon>Rhizobiaceae</taxon>
        <taxon>Rhizobium/Agrobacterium group</taxon>
        <taxon>Rhizobium</taxon>
    </lineage>
</organism>